<keyword evidence="3" id="KW-1185">Reference proteome</keyword>
<protein>
    <submittedName>
        <fullName evidence="2">Plasmid pRiA4b ORF-3 family protein</fullName>
    </submittedName>
</protein>
<dbReference type="EMBL" id="JAEHNZ010000002">
    <property type="protein sequence ID" value="MBK0395973.1"/>
    <property type="molecule type" value="Genomic_DNA"/>
</dbReference>
<dbReference type="RefSeq" id="WP_003793502.1">
    <property type="nucleotide sequence ID" value="NZ_JAEHNZ010000002.1"/>
</dbReference>
<organism evidence="2 3">
    <name type="scientific">Kingella bonacorsii</name>
    <dbReference type="NCBI Taxonomy" id="2796361"/>
    <lineage>
        <taxon>Bacteria</taxon>
        <taxon>Pseudomonadati</taxon>
        <taxon>Pseudomonadota</taxon>
        <taxon>Betaproteobacteria</taxon>
        <taxon>Neisseriales</taxon>
        <taxon>Neisseriaceae</taxon>
        <taxon>Kingella</taxon>
    </lineage>
</organism>
<dbReference type="SUPFAM" id="SSF159941">
    <property type="entry name" value="MM3350-like"/>
    <property type="match status" value="1"/>
</dbReference>
<comment type="caution">
    <text evidence="2">The sequence shown here is derived from an EMBL/GenBank/DDBJ whole genome shotgun (WGS) entry which is preliminary data.</text>
</comment>
<dbReference type="PANTHER" id="PTHR41878:SF1">
    <property type="entry name" value="TNPR PROTEIN"/>
    <property type="match status" value="1"/>
</dbReference>
<dbReference type="InterPro" id="IPR024047">
    <property type="entry name" value="MM3350-like_sf"/>
</dbReference>
<proteinExistence type="predicted"/>
<accession>A0ABS1BRT7</accession>
<dbReference type="Proteomes" id="UP000614058">
    <property type="component" value="Unassembled WGS sequence"/>
</dbReference>
<dbReference type="Gene3D" id="3.10.290.30">
    <property type="entry name" value="MM3350-like"/>
    <property type="match status" value="1"/>
</dbReference>
<evidence type="ECO:0000313" key="3">
    <source>
        <dbReference type="Proteomes" id="UP000614058"/>
    </source>
</evidence>
<dbReference type="GeneID" id="84907320"/>
<dbReference type="Pfam" id="PF07929">
    <property type="entry name" value="PRiA4_ORF3"/>
    <property type="match status" value="1"/>
</dbReference>
<name>A0ABS1BRT7_9NEIS</name>
<reference evidence="2 3" key="1">
    <citation type="journal article" date="2021" name="Pathogens">
        <title>Isolation and Characterization of Kingella bonacorsii sp. nov., A Novel Kingella Species Detected in a Stable Periodontitis Subject.</title>
        <authorList>
            <person name="Antezack A."/>
            <person name="Boxberger M."/>
            <person name="Rolland C."/>
            <person name="Monnet-Corti V."/>
            <person name="La Scola B."/>
        </authorList>
    </citation>
    <scope>NUCLEOTIDE SEQUENCE [LARGE SCALE GENOMIC DNA]</scope>
    <source>
        <strain evidence="2 3">Marseille-Q4569</strain>
    </source>
</reference>
<evidence type="ECO:0000313" key="2">
    <source>
        <dbReference type="EMBL" id="MBK0395973.1"/>
    </source>
</evidence>
<feature type="domain" description="Plasmid pRiA4b Orf3-like" evidence="1">
    <location>
        <begin position="10"/>
        <end position="192"/>
    </location>
</feature>
<evidence type="ECO:0000259" key="1">
    <source>
        <dbReference type="Pfam" id="PF07929"/>
    </source>
</evidence>
<dbReference type="InterPro" id="IPR012912">
    <property type="entry name" value="Plasmid_pRiA4b_Orf3-like"/>
</dbReference>
<sequence>MAKRTPATLVYQLHIRLIDSKPDIWRRILVPVHFDLHNLHYVIQNAFEWNHEHLFQFCQGDPWGEVLYPPSDEDGSMVEPDDNGKYPPAPPLHKVLKVGESLFYVYDFGDSWEHEIYCEALMVKPPKIRLPHCVDGANHAAFENCGGVYGYAHILTILSNRDNPAYQEELAELTDYYTKRILKYDPTAFDPKKLKL</sequence>
<gene>
    <name evidence="2" type="ORF">JDW22_05085</name>
</gene>
<dbReference type="PANTHER" id="PTHR41878">
    <property type="entry name" value="LEXA REPRESSOR-RELATED"/>
    <property type="match status" value="1"/>
</dbReference>